<dbReference type="KEGG" id="hut:Huta_1235"/>
<dbReference type="PANTHER" id="PTHR30024">
    <property type="entry name" value="ALIPHATIC SULFONATES-BINDING PROTEIN-RELATED"/>
    <property type="match status" value="1"/>
</dbReference>
<keyword evidence="2" id="KW-1185">Reference proteome</keyword>
<dbReference type="GeneID" id="8383510"/>
<accession>C7NN11</accession>
<dbReference type="Proteomes" id="UP000002071">
    <property type="component" value="Chromosome"/>
</dbReference>
<dbReference type="OrthoDB" id="305927at2157"/>
<dbReference type="SUPFAM" id="SSF53850">
    <property type="entry name" value="Periplasmic binding protein-like II"/>
    <property type="match status" value="1"/>
</dbReference>
<reference evidence="1 2" key="1">
    <citation type="journal article" date="2009" name="Stand. Genomic Sci.">
        <title>Complete genome sequence of Halorhabdus utahensis type strain (AX-2).</title>
        <authorList>
            <person name="Anderson I."/>
            <person name="Tindall B.J."/>
            <person name="Pomrenke H."/>
            <person name="Goker M."/>
            <person name="Lapidus A."/>
            <person name="Nolan M."/>
            <person name="Copeland A."/>
            <person name="Glavina Del Rio T."/>
            <person name="Chen F."/>
            <person name="Tice H."/>
            <person name="Cheng J.F."/>
            <person name="Lucas S."/>
            <person name="Chertkov O."/>
            <person name="Bruce D."/>
            <person name="Brettin T."/>
            <person name="Detter J.C."/>
            <person name="Han C."/>
            <person name="Goodwin L."/>
            <person name="Land M."/>
            <person name="Hauser L."/>
            <person name="Chang Y.J."/>
            <person name="Jeffries C.D."/>
            <person name="Pitluck S."/>
            <person name="Pati A."/>
            <person name="Mavromatis K."/>
            <person name="Ivanova N."/>
            <person name="Ovchinnikova G."/>
            <person name="Chen A."/>
            <person name="Palaniappan K."/>
            <person name="Chain P."/>
            <person name="Rohde M."/>
            <person name="Bristow J."/>
            <person name="Eisen J.A."/>
            <person name="Markowitz V."/>
            <person name="Hugenholtz P."/>
            <person name="Kyrpides N.C."/>
            <person name="Klenk H.P."/>
        </authorList>
    </citation>
    <scope>NUCLEOTIDE SEQUENCE [LARGE SCALE GENOMIC DNA]</scope>
    <source>
        <strain evidence="2">DSM 12940 / JCM 11049 / AX-2</strain>
    </source>
</reference>
<dbReference type="HOGENOM" id="CLU_072759_0_0_2"/>
<proteinExistence type="predicted"/>
<dbReference type="eggNOG" id="arCOG01803">
    <property type="taxonomic scope" value="Archaea"/>
</dbReference>
<protein>
    <submittedName>
        <fullName evidence="1">4,5-dihydroxyphthalate decarboxylase</fullName>
    </submittedName>
</protein>
<gene>
    <name evidence="1" type="ordered locus">Huta_1235</name>
</gene>
<dbReference type="Gene3D" id="3.40.190.10">
    <property type="entry name" value="Periplasmic binding protein-like II"/>
    <property type="match status" value="3"/>
</dbReference>
<evidence type="ECO:0000313" key="1">
    <source>
        <dbReference type="EMBL" id="ACV11411.1"/>
    </source>
</evidence>
<dbReference type="EMBL" id="CP001687">
    <property type="protein sequence ID" value="ACV11411.1"/>
    <property type="molecule type" value="Genomic_DNA"/>
</dbReference>
<evidence type="ECO:0000313" key="2">
    <source>
        <dbReference type="Proteomes" id="UP000002071"/>
    </source>
</evidence>
<dbReference type="RefSeq" id="WP_015788985.1">
    <property type="nucleotide sequence ID" value="NC_013158.1"/>
</dbReference>
<name>C7NN11_HALUD</name>
<dbReference type="STRING" id="519442.Huta_1235"/>
<dbReference type="AlphaFoldDB" id="C7NN11"/>
<organism evidence="1 2">
    <name type="scientific">Halorhabdus utahensis (strain DSM 12940 / JCM 11049 / AX-2)</name>
    <dbReference type="NCBI Taxonomy" id="519442"/>
    <lineage>
        <taxon>Archaea</taxon>
        <taxon>Methanobacteriati</taxon>
        <taxon>Methanobacteriota</taxon>
        <taxon>Stenosarchaea group</taxon>
        <taxon>Halobacteria</taxon>
        <taxon>Halobacteriales</taxon>
        <taxon>Haloarculaceae</taxon>
        <taxon>Halorhabdus</taxon>
    </lineage>
</organism>
<sequence>MTLELSMALGGRDVTEALLDGTVEPDGIDLNTVSLHPSNRHRRFFSHGRFDVCEVGMASYVSSRADTEAYPFTAIPVFTNKRFRHAYFYKHTDAGIEEPADLEGKTVGISSWQTAANVWTRGIMQEHYDLDLTDVEWYRRKQDDVPIEVPERYDVRDLPGKHGGDAVAEREDLIDALVAGDLDAVMDPAGATMRAVDAAETTDFVFEDPIAEEQQYFRETGIFPPNHVVVIRDEVLEEHPWVALNIYHAFCEARDHCFERNRSPSTNAAITWAPLYLLEQQNVLGEAAWDYGLTEANRKAVETFLQYSHEQGLIDERYDVEALFDESTIARPDPA</sequence>